<dbReference type="NCBIfam" id="TIGR01079">
    <property type="entry name" value="rplX_bact"/>
    <property type="match status" value="1"/>
</dbReference>
<dbReference type="PANTHER" id="PTHR12903">
    <property type="entry name" value="MITOCHONDRIAL RIBOSOMAL PROTEIN L24"/>
    <property type="match status" value="1"/>
</dbReference>
<dbReference type="GO" id="GO:0006412">
    <property type="term" value="P:translation"/>
    <property type="evidence" value="ECO:0007669"/>
    <property type="project" value="InterPro"/>
</dbReference>
<dbReference type="HOGENOM" id="CLU_2031078_0_0_1"/>
<reference evidence="7" key="1">
    <citation type="journal article" date="2013" name="Nature">
        <title>Pan genome of the phytoplankton Emiliania underpins its global distribution.</title>
        <authorList>
            <person name="Read B.A."/>
            <person name="Kegel J."/>
            <person name="Klute M.J."/>
            <person name="Kuo A."/>
            <person name="Lefebvre S.C."/>
            <person name="Maumus F."/>
            <person name="Mayer C."/>
            <person name="Miller J."/>
            <person name="Monier A."/>
            <person name="Salamov A."/>
            <person name="Young J."/>
            <person name="Aguilar M."/>
            <person name="Claverie J.M."/>
            <person name="Frickenhaus S."/>
            <person name="Gonzalez K."/>
            <person name="Herman E.K."/>
            <person name="Lin Y.C."/>
            <person name="Napier J."/>
            <person name="Ogata H."/>
            <person name="Sarno A.F."/>
            <person name="Shmutz J."/>
            <person name="Schroeder D."/>
            <person name="de Vargas C."/>
            <person name="Verret F."/>
            <person name="von Dassow P."/>
            <person name="Valentin K."/>
            <person name="Van de Peer Y."/>
            <person name="Wheeler G."/>
            <person name="Dacks J.B."/>
            <person name="Delwiche C.F."/>
            <person name="Dyhrman S.T."/>
            <person name="Glockner G."/>
            <person name="John U."/>
            <person name="Richards T."/>
            <person name="Worden A.Z."/>
            <person name="Zhang X."/>
            <person name="Grigoriev I.V."/>
            <person name="Allen A.E."/>
            <person name="Bidle K."/>
            <person name="Borodovsky M."/>
            <person name="Bowler C."/>
            <person name="Brownlee C."/>
            <person name="Cock J.M."/>
            <person name="Elias M."/>
            <person name="Gladyshev V.N."/>
            <person name="Groth M."/>
            <person name="Guda C."/>
            <person name="Hadaegh A."/>
            <person name="Iglesias-Rodriguez M.D."/>
            <person name="Jenkins J."/>
            <person name="Jones B.M."/>
            <person name="Lawson T."/>
            <person name="Leese F."/>
            <person name="Lindquist E."/>
            <person name="Lobanov A."/>
            <person name="Lomsadze A."/>
            <person name="Malik S.B."/>
            <person name="Marsh M.E."/>
            <person name="Mackinder L."/>
            <person name="Mock T."/>
            <person name="Mueller-Roeber B."/>
            <person name="Pagarete A."/>
            <person name="Parker M."/>
            <person name="Probert I."/>
            <person name="Quesneville H."/>
            <person name="Raines C."/>
            <person name="Rensing S.A."/>
            <person name="Riano-Pachon D.M."/>
            <person name="Richier S."/>
            <person name="Rokitta S."/>
            <person name="Shiraiwa Y."/>
            <person name="Soanes D.M."/>
            <person name="van der Giezen M."/>
            <person name="Wahlund T.M."/>
            <person name="Williams B."/>
            <person name="Wilson W."/>
            <person name="Wolfe G."/>
            <person name="Wurch L.L."/>
        </authorList>
    </citation>
    <scope>NUCLEOTIDE SEQUENCE</scope>
</reference>
<evidence type="ECO:0000313" key="6">
    <source>
        <dbReference type="EnsemblProtists" id="EOD36197"/>
    </source>
</evidence>
<keyword evidence="3" id="KW-0687">Ribonucleoprotein</keyword>
<dbReference type="RefSeq" id="XP_005788626.1">
    <property type="nucleotide sequence ID" value="XM_005788569.1"/>
</dbReference>
<dbReference type="GO" id="GO:0003723">
    <property type="term" value="F:RNA binding"/>
    <property type="evidence" value="ECO:0007669"/>
    <property type="project" value="InterPro"/>
</dbReference>
<dbReference type="SUPFAM" id="SSF50104">
    <property type="entry name" value="Translation proteins SH3-like domain"/>
    <property type="match status" value="1"/>
</dbReference>
<dbReference type="GO" id="GO:0003735">
    <property type="term" value="F:structural constituent of ribosome"/>
    <property type="evidence" value="ECO:0007669"/>
    <property type="project" value="InterPro"/>
</dbReference>
<dbReference type="InterPro" id="IPR057264">
    <property type="entry name" value="Ribosomal_uL24_C"/>
</dbReference>
<proteinExistence type="inferred from homology"/>
<evidence type="ECO:0000256" key="4">
    <source>
        <dbReference type="SAM" id="SignalP"/>
    </source>
</evidence>
<accession>A0A0D3KKB2</accession>
<feature type="chain" id="PRO_5044291848" description="Large ribosomal subunit protein uL24 C-terminal domain-containing protein" evidence="4">
    <location>
        <begin position="19"/>
        <end position="122"/>
    </location>
</feature>
<dbReference type="InterPro" id="IPR003256">
    <property type="entry name" value="Ribosomal_uL24"/>
</dbReference>
<feature type="signal peptide" evidence="4">
    <location>
        <begin position="1"/>
        <end position="18"/>
    </location>
</feature>
<keyword evidence="4" id="KW-0732">Signal</keyword>
<dbReference type="AlphaFoldDB" id="A0A0D3KKB2"/>
<evidence type="ECO:0000256" key="3">
    <source>
        <dbReference type="ARBA" id="ARBA00023274"/>
    </source>
</evidence>
<comment type="similarity">
    <text evidence="1">Belongs to the universal ribosomal protein uL24 family.</text>
</comment>
<dbReference type="GO" id="GO:1990904">
    <property type="term" value="C:ribonucleoprotein complex"/>
    <property type="evidence" value="ECO:0007669"/>
    <property type="project" value="UniProtKB-KW"/>
</dbReference>
<dbReference type="SMR" id="A0A0D3KKB2"/>
<evidence type="ECO:0000313" key="7">
    <source>
        <dbReference type="Proteomes" id="UP000013827"/>
    </source>
</evidence>
<evidence type="ECO:0000256" key="1">
    <source>
        <dbReference type="ARBA" id="ARBA00010618"/>
    </source>
</evidence>
<evidence type="ECO:0000256" key="2">
    <source>
        <dbReference type="ARBA" id="ARBA00022980"/>
    </source>
</evidence>
<reference evidence="6" key="2">
    <citation type="submission" date="2024-10" db="UniProtKB">
        <authorList>
            <consortium name="EnsemblProtists"/>
        </authorList>
    </citation>
    <scope>IDENTIFICATION</scope>
</reference>
<dbReference type="InterPro" id="IPR014722">
    <property type="entry name" value="Rib_uL2_dom2"/>
</dbReference>
<protein>
    <recommendedName>
        <fullName evidence="5">Large ribosomal subunit protein uL24 C-terminal domain-containing protein</fullName>
    </recommendedName>
</protein>
<dbReference type="PaxDb" id="2903-EOD36197"/>
<dbReference type="EnsemblProtists" id="EOD36197">
    <property type="protein sequence ID" value="EOD36197"/>
    <property type="gene ID" value="EMIHUDRAFT_70861"/>
</dbReference>
<dbReference type="Gene3D" id="2.30.30.30">
    <property type="match status" value="1"/>
</dbReference>
<sequence length="122" mass="12459">MARSVSCLLLGLLASASALSLGARAAPAAAARGCPTMMAAAAFRTGDMVKILSGDDKGAVISLDRKTNKVVVEGVNVRTKHVKPMKEGEQGRLLKREVAVHLSNVAPSDEPAPAEAAAPAAE</sequence>
<dbReference type="InterPro" id="IPR008991">
    <property type="entry name" value="Translation_prot_SH3-like_sf"/>
</dbReference>
<evidence type="ECO:0000259" key="5">
    <source>
        <dbReference type="Pfam" id="PF17136"/>
    </source>
</evidence>
<dbReference type="CDD" id="cd06089">
    <property type="entry name" value="KOW_RPL26"/>
    <property type="match status" value="1"/>
</dbReference>
<dbReference type="STRING" id="2903.R1DMI6"/>
<dbReference type="Proteomes" id="UP000013827">
    <property type="component" value="Unassembled WGS sequence"/>
</dbReference>
<dbReference type="InterPro" id="IPR041988">
    <property type="entry name" value="Ribosomal_uL24_KOW"/>
</dbReference>
<dbReference type="Pfam" id="PF17136">
    <property type="entry name" value="ribosomal_L24"/>
    <property type="match status" value="1"/>
</dbReference>
<keyword evidence="2" id="KW-0689">Ribosomal protein</keyword>
<name>A0A0D3KKB2_EMIH1</name>
<dbReference type="KEGG" id="ehx:EMIHUDRAFT_70861"/>
<feature type="domain" description="Large ribosomal subunit protein uL24 C-terminal" evidence="5">
    <location>
        <begin position="75"/>
        <end position="109"/>
    </location>
</feature>
<dbReference type="HAMAP" id="MF_01326_B">
    <property type="entry name" value="Ribosomal_uL24_B"/>
    <property type="match status" value="1"/>
</dbReference>
<keyword evidence="7" id="KW-1185">Reference proteome</keyword>
<organism evidence="6 7">
    <name type="scientific">Emiliania huxleyi (strain CCMP1516)</name>
    <dbReference type="NCBI Taxonomy" id="280463"/>
    <lineage>
        <taxon>Eukaryota</taxon>
        <taxon>Haptista</taxon>
        <taxon>Haptophyta</taxon>
        <taxon>Prymnesiophyceae</taxon>
        <taxon>Isochrysidales</taxon>
        <taxon>Noelaerhabdaceae</taxon>
        <taxon>Emiliania</taxon>
    </lineage>
</organism>
<dbReference type="GO" id="GO:0005840">
    <property type="term" value="C:ribosome"/>
    <property type="evidence" value="ECO:0007669"/>
    <property type="project" value="UniProtKB-KW"/>
</dbReference>
<dbReference type="GeneID" id="17281468"/>